<dbReference type="PANTHER" id="PTHR30579:SF2">
    <property type="entry name" value="HTH-TYPE TRANSCRIPTIONAL REGULATOR ARGP"/>
    <property type="match status" value="1"/>
</dbReference>
<evidence type="ECO:0000313" key="7">
    <source>
        <dbReference type="EMBL" id="KKB12740.1"/>
    </source>
</evidence>
<dbReference type="PANTHER" id="PTHR30579">
    <property type="entry name" value="TRANSCRIPTIONAL REGULATOR"/>
    <property type="match status" value="1"/>
</dbReference>
<accession>A0A0F5FVZ6</accession>
<dbReference type="SUPFAM" id="SSF46785">
    <property type="entry name" value="Winged helix' DNA-binding domain"/>
    <property type="match status" value="1"/>
</dbReference>
<dbReference type="GO" id="GO:0003677">
    <property type="term" value="F:DNA binding"/>
    <property type="evidence" value="ECO:0007669"/>
    <property type="project" value="UniProtKB-KW"/>
</dbReference>
<dbReference type="InterPro" id="IPR000847">
    <property type="entry name" value="LysR_HTH_N"/>
</dbReference>
<dbReference type="InterPro" id="IPR036390">
    <property type="entry name" value="WH_DNA-bd_sf"/>
</dbReference>
<dbReference type="Gene3D" id="3.40.190.290">
    <property type="match status" value="1"/>
</dbReference>
<sequence>MMDYAHLAALSAVVRTGSFEKAAERLNVTPSAVSQRIKLLEERLGMVLVVRGQPCTATSAGQRLCRHFEEVGLLETTLAEDLGGSVPAGEPARLRIAVNADSLATWFIDAMAGAGEGLLFDLVVDDEGHSAEWLRRGEVGAAVTANAGPVQGCSVRALGALRYLAVASPGYVERWFPDGIAEDALRRAPCLVFNAKDELQARWVAGVTGRQIAMPGHWLPATQAFVDASLAGLGWGMNPEALVRRHIEEGRLVELLPGRSLDVPLHWQWSRSVEPVLKKMTAAVMTAAARWLVEPGEAIRPAPPEGAERSKGRPRRAP</sequence>
<dbReference type="PRINTS" id="PR00039">
    <property type="entry name" value="HTHLYSR"/>
</dbReference>
<feature type="region of interest" description="Disordered" evidence="5">
    <location>
        <begin position="296"/>
        <end position="318"/>
    </location>
</feature>
<dbReference type="InterPro" id="IPR005119">
    <property type="entry name" value="LysR_subst-bd"/>
</dbReference>
<evidence type="ECO:0000256" key="1">
    <source>
        <dbReference type="ARBA" id="ARBA00009437"/>
    </source>
</evidence>
<dbReference type="InterPro" id="IPR036388">
    <property type="entry name" value="WH-like_DNA-bd_sf"/>
</dbReference>
<dbReference type="EMBL" id="JZEX01000059">
    <property type="protein sequence ID" value="KKB12740.1"/>
    <property type="molecule type" value="Genomic_DNA"/>
</dbReference>
<dbReference type="OrthoDB" id="3252676at2"/>
<dbReference type="NCBIfam" id="NF009888">
    <property type="entry name" value="PRK13348.1"/>
    <property type="match status" value="1"/>
</dbReference>
<organism evidence="7 8">
    <name type="scientific">Devosia geojensis</name>
    <dbReference type="NCBI Taxonomy" id="443610"/>
    <lineage>
        <taxon>Bacteria</taxon>
        <taxon>Pseudomonadati</taxon>
        <taxon>Pseudomonadota</taxon>
        <taxon>Alphaproteobacteria</taxon>
        <taxon>Hyphomicrobiales</taxon>
        <taxon>Devosiaceae</taxon>
        <taxon>Devosia</taxon>
    </lineage>
</organism>
<dbReference type="RefSeq" id="WP_046107646.1">
    <property type="nucleotide sequence ID" value="NZ_JZEX01000059.1"/>
</dbReference>
<comment type="similarity">
    <text evidence="1">Belongs to the LysR transcriptional regulatory family.</text>
</comment>
<dbReference type="PROSITE" id="PS50931">
    <property type="entry name" value="HTH_LYSR"/>
    <property type="match status" value="1"/>
</dbReference>
<dbReference type="Pfam" id="PF00126">
    <property type="entry name" value="HTH_1"/>
    <property type="match status" value="1"/>
</dbReference>
<dbReference type="NCBIfam" id="TIGR03298">
    <property type="entry name" value="argP"/>
    <property type="match status" value="1"/>
</dbReference>
<proteinExistence type="inferred from homology"/>
<dbReference type="InterPro" id="IPR017685">
    <property type="entry name" value="ArgP"/>
</dbReference>
<evidence type="ECO:0000313" key="8">
    <source>
        <dbReference type="Proteomes" id="UP000033632"/>
    </source>
</evidence>
<protein>
    <submittedName>
        <fullName evidence="7">LysR family transcriptional regulator</fullName>
    </submittedName>
</protein>
<evidence type="ECO:0000256" key="3">
    <source>
        <dbReference type="ARBA" id="ARBA00023125"/>
    </source>
</evidence>
<evidence type="ECO:0000256" key="5">
    <source>
        <dbReference type="SAM" id="MobiDB-lite"/>
    </source>
</evidence>
<keyword evidence="3" id="KW-0238">DNA-binding</keyword>
<evidence type="ECO:0000256" key="4">
    <source>
        <dbReference type="ARBA" id="ARBA00023163"/>
    </source>
</evidence>
<dbReference type="AlphaFoldDB" id="A0A0F5FVZ6"/>
<dbReference type="PATRIC" id="fig|443610.3.peg.3711"/>
<keyword evidence="4" id="KW-0804">Transcription</keyword>
<feature type="domain" description="HTH lysR-type" evidence="6">
    <location>
        <begin position="2"/>
        <end position="58"/>
    </location>
</feature>
<keyword evidence="8" id="KW-1185">Reference proteome</keyword>
<gene>
    <name evidence="7" type="ORF">VE25_05795</name>
</gene>
<dbReference type="Pfam" id="PF03466">
    <property type="entry name" value="LysR_substrate"/>
    <property type="match status" value="1"/>
</dbReference>
<name>A0A0F5FVZ6_9HYPH</name>
<evidence type="ECO:0000256" key="2">
    <source>
        <dbReference type="ARBA" id="ARBA00023015"/>
    </source>
</evidence>
<evidence type="ECO:0000259" key="6">
    <source>
        <dbReference type="PROSITE" id="PS50931"/>
    </source>
</evidence>
<dbReference type="NCBIfam" id="NF002964">
    <property type="entry name" value="PRK03635.1"/>
    <property type="match status" value="1"/>
</dbReference>
<dbReference type="GO" id="GO:0003700">
    <property type="term" value="F:DNA-binding transcription factor activity"/>
    <property type="evidence" value="ECO:0007669"/>
    <property type="project" value="InterPro"/>
</dbReference>
<dbReference type="InterPro" id="IPR050176">
    <property type="entry name" value="LTTR"/>
</dbReference>
<keyword evidence="2" id="KW-0805">Transcription regulation</keyword>
<dbReference type="SUPFAM" id="SSF53850">
    <property type="entry name" value="Periplasmic binding protein-like II"/>
    <property type="match status" value="1"/>
</dbReference>
<dbReference type="Proteomes" id="UP000033632">
    <property type="component" value="Unassembled WGS sequence"/>
</dbReference>
<reference evidence="7 8" key="1">
    <citation type="submission" date="2015-03" db="EMBL/GenBank/DDBJ databases">
        <authorList>
            <person name="Hassan Y.I."/>
            <person name="Lepp D."/>
            <person name="Li X.-Z."/>
            <person name="Zhou T."/>
        </authorList>
    </citation>
    <scope>NUCLEOTIDE SEQUENCE [LARGE SCALE GENOMIC DNA]</scope>
    <source>
        <strain evidence="7 8">BD-c194</strain>
    </source>
</reference>
<comment type="caution">
    <text evidence="7">The sequence shown here is derived from an EMBL/GenBank/DDBJ whole genome shotgun (WGS) entry which is preliminary data.</text>
</comment>
<dbReference type="Gene3D" id="1.10.10.10">
    <property type="entry name" value="Winged helix-like DNA-binding domain superfamily/Winged helix DNA-binding domain"/>
    <property type="match status" value="1"/>
</dbReference>